<dbReference type="AlphaFoldDB" id="A0A081BZX4"/>
<dbReference type="InterPro" id="IPR001482">
    <property type="entry name" value="T2SS/T4SS_dom"/>
</dbReference>
<evidence type="ECO:0000313" key="6">
    <source>
        <dbReference type="EMBL" id="GAK57879.1"/>
    </source>
</evidence>
<proteinExistence type="inferred from homology"/>
<dbReference type="PANTHER" id="PTHR30258:SF2">
    <property type="entry name" value="COMG OPERON PROTEIN 1"/>
    <property type="match status" value="1"/>
</dbReference>
<evidence type="ECO:0000256" key="1">
    <source>
        <dbReference type="ARBA" id="ARBA00006611"/>
    </source>
</evidence>
<protein>
    <submittedName>
        <fullName evidence="6">Predicted ATPase</fullName>
    </submittedName>
</protein>
<comment type="similarity">
    <text evidence="1">Belongs to the GSP E family.</text>
</comment>
<gene>
    <name evidence="6" type="ORF">U27_04851</name>
</gene>
<dbReference type="EMBL" id="DF820466">
    <property type="protein sequence ID" value="GAK57879.1"/>
    <property type="molecule type" value="Genomic_DNA"/>
</dbReference>
<dbReference type="GO" id="GO:0005524">
    <property type="term" value="F:ATP binding"/>
    <property type="evidence" value="ECO:0007669"/>
    <property type="project" value="UniProtKB-KW"/>
</dbReference>
<dbReference type="InterPro" id="IPR037257">
    <property type="entry name" value="T2SS_E_N_sf"/>
</dbReference>
<evidence type="ECO:0000256" key="2">
    <source>
        <dbReference type="ARBA" id="ARBA00022741"/>
    </source>
</evidence>
<evidence type="ECO:0000313" key="7">
    <source>
        <dbReference type="Proteomes" id="UP000030661"/>
    </source>
</evidence>
<name>A0A081BZX4_VECG1</name>
<accession>A0A081BZX4</accession>
<dbReference type="Gene3D" id="3.30.300.160">
    <property type="entry name" value="Type II secretion system, protein E, N-terminal domain"/>
    <property type="match status" value="1"/>
</dbReference>
<dbReference type="Pfam" id="PF05157">
    <property type="entry name" value="MshEN"/>
    <property type="match status" value="1"/>
</dbReference>
<dbReference type="SUPFAM" id="SSF52540">
    <property type="entry name" value="P-loop containing nucleoside triphosphate hydrolases"/>
    <property type="match status" value="1"/>
</dbReference>
<dbReference type="HOGENOM" id="CLU_013446_10_3_0"/>
<dbReference type="Gene3D" id="3.40.50.300">
    <property type="entry name" value="P-loop containing nucleotide triphosphate hydrolases"/>
    <property type="match status" value="1"/>
</dbReference>
<keyword evidence="2" id="KW-0547">Nucleotide-binding</keyword>
<dbReference type="Proteomes" id="UP000030661">
    <property type="component" value="Unassembled WGS sequence"/>
</dbReference>
<dbReference type="SUPFAM" id="SSF160246">
    <property type="entry name" value="EspE N-terminal domain-like"/>
    <property type="match status" value="1"/>
</dbReference>
<dbReference type="GO" id="GO:0016887">
    <property type="term" value="F:ATP hydrolysis activity"/>
    <property type="evidence" value="ECO:0007669"/>
    <property type="project" value="TreeGrafter"/>
</dbReference>
<dbReference type="eggNOG" id="COG2804">
    <property type="taxonomic scope" value="Bacteria"/>
</dbReference>
<organism evidence="6">
    <name type="scientific">Vecturithrix granuli</name>
    <dbReference type="NCBI Taxonomy" id="1499967"/>
    <lineage>
        <taxon>Bacteria</taxon>
        <taxon>Candidatus Moduliflexota</taxon>
        <taxon>Candidatus Vecturitrichia</taxon>
        <taxon>Candidatus Vecturitrichales</taxon>
        <taxon>Candidatus Vecturitrichaceae</taxon>
        <taxon>Candidatus Vecturithrix</taxon>
    </lineage>
</organism>
<sequence>MAVAEMKKAVNGRQKSVQVFTTDFVCTVLKESGLIDNTIVAQIRQRESSQREMLQKQYGKNSITQITPVDVISAMGLKFNASGDGQKTSILTEEVIMKTLAAYWKLPFLKIEMSKISTSGITAKLSEPFARRHLIVPVLLSKTMLLVALVNPMDAEAMSVIQQTTPLKIRPVISTKADILRAIDKCYAARKTHEATQQNRNSFRSFIRAAMRELPDASNRGDSLLQLDASGEYEEKYIVNAVNLLLRYGYEQRASDIHIEPKQAHSTIRFRIDGLLQGFEKVPQGLHQNLVIRIKALAGMQIAEKRKPLDGTFRMKLDEKEIEFRVSTIPVVYGEKVMIRLLDPTMLLQPIDKLGFSEKEYEHYLSLISRHSGMILVTGPAGSGKTTTLYSTLNTLADRAINITTIEDPVELVHETFNQITVQPNVGLTFGTALRHIVRQSSDVIMVGEIRDQETAENAFKAALTGHLVLSTLHTNDAPSAIVRLADMGIQTSLLESALVAVVSQRLVRKICDLCGEPCIPSKREMDILQLSEEDLTGLPIRKGFGCPKCRETGYFGQTAVFEIMPISDEIRSLIHNHAPAHLIRQTAIKEGMKTLKDNAMDKFKAGIIPADEVLRVMGENLLNT</sequence>
<keyword evidence="3" id="KW-0067">ATP-binding</keyword>
<dbReference type="InterPro" id="IPR027417">
    <property type="entry name" value="P-loop_NTPase"/>
</dbReference>
<evidence type="ECO:0000259" key="5">
    <source>
        <dbReference type="Pfam" id="PF05157"/>
    </source>
</evidence>
<dbReference type="PANTHER" id="PTHR30258">
    <property type="entry name" value="TYPE II SECRETION SYSTEM PROTEIN GSPE-RELATED"/>
    <property type="match status" value="1"/>
</dbReference>
<keyword evidence="7" id="KW-1185">Reference proteome</keyword>
<dbReference type="CDD" id="cd01129">
    <property type="entry name" value="PulE-GspE-like"/>
    <property type="match status" value="1"/>
</dbReference>
<dbReference type="STRING" id="1499967.U27_04851"/>
<evidence type="ECO:0000256" key="3">
    <source>
        <dbReference type="ARBA" id="ARBA00022840"/>
    </source>
</evidence>
<feature type="domain" description="Type II secretion system protein GspE N-terminal" evidence="5">
    <location>
        <begin position="105"/>
        <end position="192"/>
    </location>
</feature>
<dbReference type="Pfam" id="PF00437">
    <property type="entry name" value="T2SSE"/>
    <property type="match status" value="1"/>
</dbReference>
<dbReference type="GO" id="GO:0005886">
    <property type="term" value="C:plasma membrane"/>
    <property type="evidence" value="ECO:0007669"/>
    <property type="project" value="TreeGrafter"/>
</dbReference>
<evidence type="ECO:0000259" key="4">
    <source>
        <dbReference type="Pfam" id="PF00437"/>
    </source>
</evidence>
<feature type="domain" description="Bacterial type II secretion system protein E" evidence="4">
    <location>
        <begin position="235"/>
        <end position="616"/>
    </location>
</feature>
<reference evidence="6" key="1">
    <citation type="journal article" date="2015" name="PeerJ">
        <title>First genomic representation of candidate bacterial phylum KSB3 points to enhanced environmental sensing as a trigger of wastewater bulking.</title>
        <authorList>
            <person name="Sekiguchi Y."/>
            <person name="Ohashi A."/>
            <person name="Parks D.H."/>
            <person name="Yamauchi T."/>
            <person name="Tyson G.W."/>
            <person name="Hugenholtz P."/>
        </authorList>
    </citation>
    <scope>NUCLEOTIDE SEQUENCE [LARGE SCALE GENOMIC DNA]</scope>
</reference>
<dbReference type="Gene3D" id="3.30.450.90">
    <property type="match status" value="1"/>
</dbReference>
<dbReference type="InterPro" id="IPR007831">
    <property type="entry name" value="T2SS_GspE_N"/>
</dbReference>